<comment type="caution">
    <text evidence="2">The sequence shown here is derived from an EMBL/GenBank/DDBJ whole genome shotgun (WGS) entry which is preliminary data.</text>
</comment>
<gene>
    <name evidence="2" type="ORF">CC1G_08179</name>
</gene>
<dbReference type="CDD" id="cd03440">
    <property type="entry name" value="hot_dog"/>
    <property type="match status" value="1"/>
</dbReference>
<keyword evidence="1" id="KW-0378">Hydrolase</keyword>
<evidence type="ECO:0000313" key="3">
    <source>
        <dbReference type="Proteomes" id="UP000001861"/>
    </source>
</evidence>
<dbReference type="GeneID" id="6014186"/>
<dbReference type="OrthoDB" id="2831072at2759"/>
<evidence type="ECO:0000313" key="2">
    <source>
        <dbReference type="EMBL" id="EAU84249.1"/>
    </source>
</evidence>
<dbReference type="eggNOG" id="ENOG502QZM6">
    <property type="taxonomic scope" value="Eukaryota"/>
</dbReference>
<dbReference type="PANTHER" id="PTHR21660:SF1">
    <property type="entry name" value="ACYL-COENZYME A THIOESTERASE 13"/>
    <property type="match status" value="1"/>
</dbReference>
<dbReference type="OMA" id="PRTHRSC"/>
<dbReference type="InParanoid" id="A8NZ77"/>
<keyword evidence="3" id="KW-1185">Reference proteome</keyword>
<dbReference type="AlphaFoldDB" id="A8NZ77"/>
<dbReference type="RefSeq" id="XP_001837625.1">
    <property type="nucleotide sequence ID" value="XM_001837573.1"/>
</dbReference>
<dbReference type="InterPro" id="IPR039298">
    <property type="entry name" value="ACOT13"/>
</dbReference>
<name>A8NZ77_COPC7</name>
<sequence length="205" mass="22284">MNPQTELIPLRKNQQETDNFLRSPLPDAVTRDIRGNAPKAVKELPVKWLAVFRNRGNAFSHHIAERMKVTDVDIVTSVDDGHKIEGRVVVEVEVTPEMCDGEGVMHQGALVFLIDECSTLSMVVANAAEGRVTPPGVSCSINTLFHSTATAGTKLRIVNRSLAAGYDSNSGRSDVWDSENHKLIASGTQLTMPPSRPTAGKKSKL</sequence>
<evidence type="ECO:0008006" key="4">
    <source>
        <dbReference type="Google" id="ProtNLM"/>
    </source>
</evidence>
<reference evidence="2 3" key="1">
    <citation type="journal article" date="2010" name="Proc. Natl. Acad. Sci. U.S.A.">
        <title>Insights into evolution of multicellular fungi from the assembled chromosomes of the mushroom Coprinopsis cinerea (Coprinus cinereus).</title>
        <authorList>
            <person name="Stajich J.E."/>
            <person name="Wilke S.K."/>
            <person name="Ahren D."/>
            <person name="Au C.H."/>
            <person name="Birren B.W."/>
            <person name="Borodovsky M."/>
            <person name="Burns C."/>
            <person name="Canback B."/>
            <person name="Casselton L.A."/>
            <person name="Cheng C.K."/>
            <person name="Deng J."/>
            <person name="Dietrich F.S."/>
            <person name="Fargo D.C."/>
            <person name="Farman M.L."/>
            <person name="Gathman A.C."/>
            <person name="Goldberg J."/>
            <person name="Guigo R."/>
            <person name="Hoegger P.J."/>
            <person name="Hooker J.B."/>
            <person name="Huggins A."/>
            <person name="James T.Y."/>
            <person name="Kamada T."/>
            <person name="Kilaru S."/>
            <person name="Kodira C."/>
            <person name="Kues U."/>
            <person name="Kupfer D."/>
            <person name="Kwan H.S."/>
            <person name="Lomsadze A."/>
            <person name="Li W."/>
            <person name="Lilly W.W."/>
            <person name="Ma L.J."/>
            <person name="Mackey A.J."/>
            <person name="Manning G."/>
            <person name="Martin F."/>
            <person name="Muraguchi H."/>
            <person name="Natvig D.O."/>
            <person name="Palmerini H."/>
            <person name="Ramesh M.A."/>
            <person name="Rehmeyer C.J."/>
            <person name="Roe B.A."/>
            <person name="Shenoy N."/>
            <person name="Stanke M."/>
            <person name="Ter-Hovhannisyan V."/>
            <person name="Tunlid A."/>
            <person name="Velagapudi R."/>
            <person name="Vision T.J."/>
            <person name="Zeng Q."/>
            <person name="Zolan M.E."/>
            <person name="Pukkila P.J."/>
        </authorList>
    </citation>
    <scope>NUCLEOTIDE SEQUENCE [LARGE SCALE GENOMIC DNA]</scope>
    <source>
        <strain evidence="3">Okayama-7 / 130 / ATCC MYA-4618 / FGSC 9003</strain>
    </source>
</reference>
<proteinExistence type="predicted"/>
<dbReference type="InterPro" id="IPR029069">
    <property type="entry name" value="HotDog_dom_sf"/>
</dbReference>
<dbReference type="KEGG" id="cci:CC1G_08179"/>
<dbReference type="Gene3D" id="3.10.129.10">
    <property type="entry name" value="Hotdog Thioesterase"/>
    <property type="match status" value="1"/>
</dbReference>
<dbReference type="PANTHER" id="PTHR21660">
    <property type="entry name" value="THIOESTERASE SUPERFAMILY MEMBER-RELATED"/>
    <property type="match status" value="1"/>
</dbReference>
<dbReference type="Proteomes" id="UP000001861">
    <property type="component" value="Unassembled WGS sequence"/>
</dbReference>
<accession>A8NZ77</accession>
<organism evidence="2 3">
    <name type="scientific">Coprinopsis cinerea (strain Okayama-7 / 130 / ATCC MYA-4618 / FGSC 9003)</name>
    <name type="common">Inky cap fungus</name>
    <name type="synonym">Hormographiella aspergillata</name>
    <dbReference type="NCBI Taxonomy" id="240176"/>
    <lineage>
        <taxon>Eukaryota</taxon>
        <taxon>Fungi</taxon>
        <taxon>Dikarya</taxon>
        <taxon>Basidiomycota</taxon>
        <taxon>Agaricomycotina</taxon>
        <taxon>Agaricomycetes</taxon>
        <taxon>Agaricomycetidae</taxon>
        <taxon>Agaricales</taxon>
        <taxon>Agaricineae</taxon>
        <taxon>Psathyrellaceae</taxon>
        <taxon>Coprinopsis</taxon>
    </lineage>
</organism>
<evidence type="ECO:0000256" key="1">
    <source>
        <dbReference type="ARBA" id="ARBA00022801"/>
    </source>
</evidence>
<dbReference type="SUPFAM" id="SSF54637">
    <property type="entry name" value="Thioesterase/thiol ester dehydrase-isomerase"/>
    <property type="match status" value="1"/>
</dbReference>
<dbReference type="EMBL" id="AACS02000005">
    <property type="protein sequence ID" value="EAU84249.1"/>
    <property type="molecule type" value="Genomic_DNA"/>
</dbReference>
<dbReference type="GO" id="GO:0047617">
    <property type="term" value="F:fatty acyl-CoA hydrolase activity"/>
    <property type="evidence" value="ECO:0007669"/>
    <property type="project" value="InterPro"/>
</dbReference>
<dbReference type="VEuPathDB" id="FungiDB:CC1G_08179"/>
<protein>
    <recommendedName>
        <fullName evidence="4">Thioesterase domain-containing protein</fullName>
    </recommendedName>
</protein>